<evidence type="ECO:0000313" key="1">
    <source>
        <dbReference type="EMBL" id="RDY07223.1"/>
    </source>
</evidence>
<feature type="non-terminal residue" evidence="1">
    <location>
        <position position="1"/>
    </location>
</feature>
<comment type="caution">
    <text evidence="1">The sequence shown here is derived from an EMBL/GenBank/DDBJ whole genome shotgun (WGS) entry which is preliminary data.</text>
</comment>
<reference evidence="1" key="1">
    <citation type="submission" date="2018-05" db="EMBL/GenBank/DDBJ databases">
        <title>Draft genome of Mucuna pruriens seed.</title>
        <authorList>
            <person name="Nnadi N.E."/>
            <person name="Vos R."/>
            <person name="Hasami M.H."/>
            <person name="Devisetty U.K."/>
            <person name="Aguiy J.C."/>
        </authorList>
    </citation>
    <scope>NUCLEOTIDE SEQUENCE [LARGE SCALE GENOMIC DNA]</scope>
    <source>
        <strain evidence="1">JCA_2017</strain>
    </source>
</reference>
<organism evidence="1 2">
    <name type="scientific">Mucuna pruriens</name>
    <name type="common">Velvet bean</name>
    <name type="synonym">Dolichos pruriens</name>
    <dbReference type="NCBI Taxonomy" id="157652"/>
    <lineage>
        <taxon>Eukaryota</taxon>
        <taxon>Viridiplantae</taxon>
        <taxon>Streptophyta</taxon>
        <taxon>Embryophyta</taxon>
        <taxon>Tracheophyta</taxon>
        <taxon>Spermatophyta</taxon>
        <taxon>Magnoliopsida</taxon>
        <taxon>eudicotyledons</taxon>
        <taxon>Gunneridae</taxon>
        <taxon>Pentapetalae</taxon>
        <taxon>rosids</taxon>
        <taxon>fabids</taxon>
        <taxon>Fabales</taxon>
        <taxon>Fabaceae</taxon>
        <taxon>Papilionoideae</taxon>
        <taxon>50 kb inversion clade</taxon>
        <taxon>NPAAA clade</taxon>
        <taxon>indigoferoid/millettioid clade</taxon>
        <taxon>Phaseoleae</taxon>
        <taxon>Mucuna</taxon>
    </lineage>
</organism>
<dbReference type="AlphaFoldDB" id="A0A371HWU4"/>
<dbReference type="OrthoDB" id="1305029at2759"/>
<name>A0A371HWU4_MUCPR</name>
<dbReference type="Proteomes" id="UP000257109">
    <property type="component" value="Unassembled WGS sequence"/>
</dbReference>
<keyword evidence="2" id="KW-1185">Reference proteome</keyword>
<gene>
    <name evidence="1" type="ORF">CR513_08697</name>
</gene>
<protein>
    <submittedName>
        <fullName evidence="1">Uncharacterized protein</fullName>
    </submittedName>
</protein>
<sequence>MDIHKIISHRFTLAHGTFDPILEIIKQKFDEPWSSWKKVQIEVHNLCFEEFKKEYSSRIYKNAMSKIRNGHDHATWILPSEPQPIVVDLYLHKLITKKMAIQLQRPPSAWEVVEKTRKLKSGEWVNDKTHELAINSIFTFININLKFIRY</sequence>
<dbReference type="EMBL" id="QJKJ01001520">
    <property type="protein sequence ID" value="RDY07223.1"/>
    <property type="molecule type" value="Genomic_DNA"/>
</dbReference>
<proteinExistence type="predicted"/>
<evidence type="ECO:0000313" key="2">
    <source>
        <dbReference type="Proteomes" id="UP000257109"/>
    </source>
</evidence>
<accession>A0A371HWU4</accession>